<feature type="transmembrane region" description="Helical" evidence="8">
    <location>
        <begin position="418"/>
        <end position="439"/>
    </location>
</feature>
<keyword evidence="5 8" id="KW-1133">Transmembrane helix</keyword>
<keyword evidence="6 8" id="KW-0472">Membrane</keyword>
<dbReference type="InterPro" id="IPR025929">
    <property type="entry name" value="INSIG_fam"/>
</dbReference>
<dbReference type="AlphaFoldDB" id="A0A6G1GCT3"/>
<keyword evidence="10" id="KW-1185">Reference proteome</keyword>
<dbReference type="EMBL" id="ML975151">
    <property type="protein sequence ID" value="KAF1815669.1"/>
    <property type="molecule type" value="Genomic_DNA"/>
</dbReference>
<protein>
    <recommendedName>
        <fullName evidence="12">INSIG-domain-containing protein</fullName>
    </recommendedName>
</protein>
<feature type="region of interest" description="Disordered" evidence="7">
    <location>
        <begin position="110"/>
        <end position="147"/>
    </location>
</feature>
<dbReference type="Proteomes" id="UP000504638">
    <property type="component" value="Unplaced"/>
</dbReference>
<comment type="subcellular location">
    <subcellularLocation>
        <location evidence="1">Endoplasmic reticulum membrane</location>
        <topology evidence="1">Multi-pass membrane protein</topology>
    </subcellularLocation>
</comment>
<organism evidence="9">
    <name type="scientific">Eremomyces bilateralis CBS 781.70</name>
    <dbReference type="NCBI Taxonomy" id="1392243"/>
    <lineage>
        <taxon>Eukaryota</taxon>
        <taxon>Fungi</taxon>
        <taxon>Dikarya</taxon>
        <taxon>Ascomycota</taxon>
        <taxon>Pezizomycotina</taxon>
        <taxon>Dothideomycetes</taxon>
        <taxon>Dothideomycetes incertae sedis</taxon>
        <taxon>Eremomycetales</taxon>
        <taxon>Eremomycetaceae</taxon>
        <taxon>Eremomyces</taxon>
    </lineage>
</organism>
<accession>A0A6G1GCT3</accession>
<dbReference type="RefSeq" id="XP_033537300.1">
    <property type="nucleotide sequence ID" value="XM_033681025.1"/>
</dbReference>
<gene>
    <name evidence="9 11" type="ORF">P152DRAFT_471077</name>
</gene>
<feature type="region of interest" description="Disordered" evidence="7">
    <location>
        <begin position="1"/>
        <end position="79"/>
    </location>
</feature>
<feature type="transmembrane region" description="Helical" evidence="8">
    <location>
        <begin position="210"/>
        <end position="232"/>
    </location>
</feature>
<dbReference type="Pfam" id="PF07281">
    <property type="entry name" value="INSIG"/>
    <property type="match status" value="1"/>
</dbReference>
<dbReference type="PANTHER" id="PTHR15301:SF3">
    <property type="entry name" value="PROTEIN NSG1-RELATED"/>
    <property type="match status" value="1"/>
</dbReference>
<feature type="transmembrane region" description="Helical" evidence="8">
    <location>
        <begin position="355"/>
        <end position="377"/>
    </location>
</feature>
<keyword evidence="3 8" id="KW-0812">Transmembrane</keyword>
<evidence type="ECO:0000256" key="5">
    <source>
        <dbReference type="ARBA" id="ARBA00022989"/>
    </source>
</evidence>
<dbReference type="GO" id="GO:0005789">
    <property type="term" value="C:endoplasmic reticulum membrane"/>
    <property type="evidence" value="ECO:0007669"/>
    <property type="project" value="UniProtKB-SubCell"/>
</dbReference>
<reference evidence="9 11" key="1">
    <citation type="submission" date="2020-01" db="EMBL/GenBank/DDBJ databases">
        <authorList>
            <consortium name="DOE Joint Genome Institute"/>
            <person name="Haridas S."/>
            <person name="Albert R."/>
            <person name="Binder M."/>
            <person name="Bloem J."/>
            <person name="Labutti K."/>
            <person name="Salamov A."/>
            <person name="Andreopoulos B."/>
            <person name="Baker S.E."/>
            <person name="Barry K."/>
            <person name="Bills G."/>
            <person name="Bluhm B.H."/>
            <person name="Cannon C."/>
            <person name="Castanera R."/>
            <person name="Culley D.E."/>
            <person name="Daum C."/>
            <person name="Ezra D."/>
            <person name="Gonzalez J.B."/>
            <person name="Henrissat B."/>
            <person name="Kuo A."/>
            <person name="Liang C."/>
            <person name="Lipzen A."/>
            <person name="Lutzoni F."/>
            <person name="Magnuson J."/>
            <person name="Mondo S."/>
            <person name="Nolan M."/>
            <person name="Ohm R."/>
            <person name="Pangilinan J."/>
            <person name="Park H.-J."/>
            <person name="Ramirez L."/>
            <person name="Alfaro M."/>
            <person name="Sun H."/>
            <person name="Tritt A."/>
            <person name="Yoshinaga Y."/>
            <person name="Zwiers L.-H."/>
            <person name="Turgeon B.G."/>
            <person name="Goodwin S.B."/>
            <person name="Spatafora J.W."/>
            <person name="Crous P.W."/>
            <person name="Grigoriev I.V."/>
        </authorList>
    </citation>
    <scope>NUCLEOTIDE SEQUENCE</scope>
    <source>
        <strain evidence="9 11">CBS 781.70</strain>
    </source>
</reference>
<dbReference type="PANTHER" id="PTHR15301">
    <property type="entry name" value="INSULIN-INDUCED GENE 1"/>
    <property type="match status" value="1"/>
</dbReference>
<dbReference type="GeneID" id="54421595"/>
<evidence type="ECO:0000313" key="9">
    <source>
        <dbReference type="EMBL" id="KAF1815669.1"/>
    </source>
</evidence>
<evidence type="ECO:0000256" key="6">
    <source>
        <dbReference type="ARBA" id="ARBA00023136"/>
    </source>
</evidence>
<evidence type="ECO:0000313" key="10">
    <source>
        <dbReference type="Proteomes" id="UP000504638"/>
    </source>
</evidence>
<evidence type="ECO:0000313" key="11">
    <source>
        <dbReference type="RefSeq" id="XP_033537300.1"/>
    </source>
</evidence>
<proteinExistence type="inferred from homology"/>
<evidence type="ECO:0000256" key="3">
    <source>
        <dbReference type="ARBA" id="ARBA00022692"/>
    </source>
</evidence>
<reference evidence="11" key="3">
    <citation type="submission" date="2025-04" db="UniProtKB">
        <authorList>
            <consortium name="RefSeq"/>
        </authorList>
    </citation>
    <scope>IDENTIFICATION</scope>
    <source>
        <strain evidence="11">CBS 781.70</strain>
    </source>
</reference>
<comment type="similarity">
    <text evidence="2">Belongs to the INSIG family.</text>
</comment>
<evidence type="ECO:0000256" key="2">
    <source>
        <dbReference type="ARBA" id="ARBA00007475"/>
    </source>
</evidence>
<feature type="compositionally biased region" description="Polar residues" evidence="7">
    <location>
        <begin position="39"/>
        <end position="62"/>
    </location>
</feature>
<evidence type="ECO:0000256" key="4">
    <source>
        <dbReference type="ARBA" id="ARBA00022824"/>
    </source>
</evidence>
<evidence type="ECO:0000256" key="7">
    <source>
        <dbReference type="SAM" id="MobiDB-lite"/>
    </source>
</evidence>
<reference evidence="11" key="2">
    <citation type="submission" date="2020-04" db="EMBL/GenBank/DDBJ databases">
        <authorList>
            <consortium name="NCBI Genome Project"/>
        </authorList>
    </citation>
    <scope>NUCLEOTIDE SEQUENCE</scope>
    <source>
        <strain evidence="11">CBS 781.70</strain>
    </source>
</reference>
<evidence type="ECO:0008006" key="12">
    <source>
        <dbReference type="Google" id="ProtNLM"/>
    </source>
</evidence>
<dbReference type="OrthoDB" id="205546at2759"/>
<keyword evidence="4" id="KW-0256">Endoplasmic reticulum</keyword>
<dbReference type="GO" id="GO:0016126">
    <property type="term" value="P:sterol biosynthetic process"/>
    <property type="evidence" value="ECO:0007669"/>
    <property type="project" value="TreeGrafter"/>
</dbReference>
<evidence type="ECO:0000256" key="1">
    <source>
        <dbReference type="ARBA" id="ARBA00004477"/>
    </source>
</evidence>
<name>A0A6G1GCT3_9PEZI</name>
<evidence type="ECO:0000256" key="8">
    <source>
        <dbReference type="SAM" id="Phobius"/>
    </source>
</evidence>
<sequence>MSSNPPILRPRPRRPFELNMESPSPSPSTSEFSSARPLESNTQNSSEQVAHSPTSPSILSGSDRNHDATDPPSRTRSVMNLTSSTLVGIFGPSITTSESIDVSEAATPWSTGAETPAHRMSGWDDDSGGDLTMSYSGGHAPGTEVNPASLRDRLSHISSCRRSGASSWKDYSSARSSTNDRREEYLRTTRRTSLAGPGGRTHKVSASRRLSLFFLRTTALFIVGTLYGSFISHLHDNQNLTPVPMSALNSRSWAYLAFWGTCGVLWGKLLPWVDRLWAEKLGKDWVGRLMENSSGRAGERGQLGWPDFVRGVGAFVGIAFAIRKLPWTSTTQASVTLSLANPVLWYLLDRTSAGLALSSVVGLAGTVVLLLTNAQLVPGPTSSFSQFGNSSATSAIVGGGLIRGNGTLEWASWKDRELIGVATWFSSVLFCSCVCFGNVGRLGRKWTAVGRQ</sequence>
<feature type="transmembrane region" description="Helical" evidence="8">
    <location>
        <begin position="252"/>
        <end position="273"/>
    </location>
</feature>